<evidence type="ECO:0000313" key="1">
    <source>
        <dbReference type="EMBL" id="MCO6025130.1"/>
    </source>
</evidence>
<evidence type="ECO:0008006" key="3">
    <source>
        <dbReference type="Google" id="ProtNLM"/>
    </source>
</evidence>
<name>A0ABT1BWP3_9BACT</name>
<dbReference type="Proteomes" id="UP001204015">
    <property type="component" value="Unassembled WGS sequence"/>
</dbReference>
<reference evidence="1 2" key="1">
    <citation type="submission" date="2022-06" db="EMBL/GenBank/DDBJ databases">
        <title>A taxonomic note on the genus Prevotella: Description of four novel genera and emended description of the genera Hallella and Xylanibacter.</title>
        <authorList>
            <person name="Hitch T.C.A."/>
        </authorList>
    </citation>
    <scope>NUCLEOTIDE SEQUENCE [LARGE SCALE GENOMIC DNA]</scope>
    <source>
        <strain evidence="1 2">DSM 100619</strain>
    </source>
</reference>
<protein>
    <recommendedName>
        <fullName evidence="3">ATP-grasp domain-containing protein</fullName>
    </recommendedName>
</protein>
<accession>A0ABT1BWP3</accession>
<gene>
    <name evidence="1" type="ORF">NG821_04635</name>
</gene>
<proteinExistence type="predicted"/>
<sequence>MLKLHIFNPEHDLALACNQWQYTPPPAARKLGRDLGWLPVIWADAGDFVLVDDVREAADSVSLLHEKLSRRLPSVNFITCQSQEFKKLTYYDREFAETNGFVQLSHPVDPWGWDRSVIRQLFRSSITEAYVSSESATAEGGQFLFNEQWIRDLSSRQHWCTLLQQNVVEVGNKQDLAARIGDLGGKAVLKTPWSNAGRGIRFVDYSHSTALPTISFPCLVEPFYQKVMDFALEFEMKDDGTVHYLGLNLFQTKGASYVGNILATEEEKEQILCEWMPVESLRLCREHVGSIASEQLEGHYVGPFGIDLMVVKSHPSVGGSSEYGIRVCELNLRRTMGHVALALSRFVHGLMAVTFDEDHYHLEVNAQ</sequence>
<evidence type="ECO:0000313" key="2">
    <source>
        <dbReference type="Proteomes" id="UP001204015"/>
    </source>
</evidence>
<dbReference type="EMBL" id="JAMXLY010000011">
    <property type="protein sequence ID" value="MCO6025130.1"/>
    <property type="molecule type" value="Genomic_DNA"/>
</dbReference>
<comment type="caution">
    <text evidence="1">The sequence shown here is derived from an EMBL/GenBank/DDBJ whole genome shotgun (WGS) entry which is preliminary data.</text>
</comment>
<dbReference type="RefSeq" id="WP_252760491.1">
    <property type="nucleotide sequence ID" value="NZ_JAMXLY010000011.1"/>
</dbReference>
<dbReference type="SUPFAM" id="SSF56059">
    <property type="entry name" value="Glutathione synthetase ATP-binding domain-like"/>
    <property type="match status" value="1"/>
</dbReference>
<keyword evidence="2" id="KW-1185">Reference proteome</keyword>
<organism evidence="1 2">
    <name type="scientific">Segatella cerevisiae</name>
    <dbReference type="NCBI Taxonomy" id="2053716"/>
    <lineage>
        <taxon>Bacteria</taxon>
        <taxon>Pseudomonadati</taxon>
        <taxon>Bacteroidota</taxon>
        <taxon>Bacteroidia</taxon>
        <taxon>Bacteroidales</taxon>
        <taxon>Prevotellaceae</taxon>
        <taxon>Segatella</taxon>
    </lineage>
</organism>